<accession>A0ABT3K9X5</accession>
<dbReference type="EMBL" id="JANGSQ010000111">
    <property type="protein sequence ID" value="MCW4592164.1"/>
    <property type="molecule type" value="Genomic_DNA"/>
</dbReference>
<dbReference type="Proteomes" id="UP001526337">
    <property type="component" value="Unassembled WGS sequence"/>
</dbReference>
<evidence type="ECO:0000313" key="1">
    <source>
        <dbReference type="EMBL" id="MCW4592164.1"/>
    </source>
</evidence>
<reference evidence="1 2" key="1">
    <citation type="submission" date="2022-07" db="EMBL/GenBank/DDBJ databases">
        <title>Genome stability of Gluconacetobacter entanii AV429.</title>
        <authorList>
            <person name="Trcek J."/>
            <person name="Cepec E."/>
        </authorList>
    </citation>
    <scope>NUCLEOTIDE SEQUENCE [LARGE SCALE GENOMIC DNA]</scope>
    <source>
        <strain evidence="1 2">AV429_2022</strain>
    </source>
</reference>
<keyword evidence="2" id="KW-1185">Reference proteome</keyword>
<evidence type="ECO:0000313" key="2">
    <source>
        <dbReference type="Proteomes" id="UP001526337"/>
    </source>
</evidence>
<dbReference type="RefSeq" id="WP_171789430.1">
    <property type="nucleotide sequence ID" value="NZ_JABJWD010000003.1"/>
</dbReference>
<comment type="caution">
    <text evidence="1">The sequence shown here is derived from an EMBL/GenBank/DDBJ whole genome shotgun (WGS) entry which is preliminary data.</text>
</comment>
<proteinExistence type="predicted"/>
<name>A0ABT3K9X5_9PROT</name>
<organism evidence="1 2">
    <name type="scientific">Gluconacetobacter entanii</name>
    <dbReference type="NCBI Taxonomy" id="108528"/>
    <lineage>
        <taxon>Bacteria</taxon>
        <taxon>Pseudomonadati</taxon>
        <taxon>Pseudomonadota</taxon>
        <taxon>Alphaproteobacteria</taxon>
        <taxon>Acetobacterales</taxon>
        <taxon>Acetobacteraceae</taxon>
        <taxon>Gluconacetobacter</taxon>
    </lineage>
</organism>
<sequence length="328" mass="38591">MIYIQTISGNPTVVREPRYAVLFRTHVWDSFVERQFLRLRSMIGNGDLFIVANNTSGECHIPEDLPCVAFHESDFRRQGLEFGVGGNPMWYNVDYALYFFADKYDQYDYYILFEYDVRGNIDFDRLMNDIHRDGSDLVGLTSGGMFDKWHFYKSCMGLYKEMDLTKTFLQIGIFSRRNVGLLHRRRLALSEQFRAGTLKNWPHCEAFIPIETKLAGHRVTELSNYLNVRRYSHEPAYLEEDTENLEENEVVHPVLDRKRYILSTIRYEGRPEKFFLPGSSFGKRLRRLPVRDYFLPLIKALWCRSRTLAAGLLGKVSFFSLSKTREEF</sequence>
<protein>
    <submittedName>
        <fullName evidence="1">Uncharacterized protein</fullName>
    </submittedName>
</protein>
<gene>
    <name evidence="1" type="ORF">NO263_16390</name>
</gene>